<proteinExistence type="predicted"/>
<gene>
    <name evidence="1" type="ORF">F936_01643</name>
</gene>
<comment type="caution">
    <text evidence="1">The sequence shown here is derived from an EMBL/GenBank/DDBJ whole genome shotgun (WGS) entry which is preliminary data.</text>
</comment>
<name>A0ABN0K4W9_ACICA</name>
<protein>
    <submittedName>
        <fullName evidence="1">Uncharacterized protein</fullName>
    </submittedName>
</protein>
<sequence length="172" mass="20657">MFSTKLERKQIFWQTEQQRFEKEYIFNSHFEYLTFDLDLGNYVLKYFLNKELKQDATDAFHRVNTSWTMWKKAIQIKQEDLSKIEGIPEGCVVVSKEQAKDSERLEFLLNNPTLEASLMNRESCVGIMNRFFLVYEIFNKFMNKKNTKLCTKTLRDAIDKAMYEQKDRKDID</sequence>
<dbReference type="GeneID" id="92919977"/>
<keyword evidence="2" id="KW-1185">Reference proteome</keyword>
<accession>A0ABN0K4W9</accession>
<dbReference type="RefSeq" id="WP_005046554.1">
    <property type="nucleotide sequence ID" value="NZ_KB849780.1"/>
</dbReference>
<organism evidence="1 2">
    <name type="scientific">Acinetobacter calcoaceticus DSM 30006 = CIP 81.8</name>
    <dbReference type="NCBI Taxonomy" id="981331"/>
    <lineage>
        <taxon>Bacteria</taxon>
        <taxon>Pseudomonadati</taxon>
        <taxon>Pseudomonadota</taxon>
        <taxon>Gammaproteobacteria</taxon>
        <taxon>Moraxellales</taxon>
        <taxon>Moraxellaceae</taxon>
        <taxon>Acinetobacter</taxon>
        <taxon>Acinetobacter calcoaceticus/baumannii complex</taxon>
    </lineage>
</organism>
<dbReference type="EMBL" id="APQI01000004">
    <property type="protein sequence ID" value="ENV98560.1"/>
    <property type="molecule type" value="Genomic_DNA"/>
</dbReference>
<dbReference type="Proteomes" id="UP000013024">
    <property type="component" value="Unassembled WGS sequence"/>
</dbReference>
<evidence type="ECO:0000313" key="1">
    <source>
        <dbReference type="EMBL" id="ENV98560.1"/>
    </source>
</evidence>
<evidence type="ECO:0000313" key="2">
    <source>
        <dbReference type="Proteomes" id="UP000013024"/>
    </source>
</evidence>
<reference evidence="1 2" key="1">
    <citation type="submission" date="2013-02" db="EMBL/GenBank/DDBJ databases">
        <title>The Genome Sequence of Acinetobacter calcoaceticus CIP 81.8.</title>
        <authorList>
            <consortium name="The Broad Institute Genome Sequencing Platform"/>
            <consortium name="The Broad Institute Genome Sequencing Center for Infectious Disease"/>
            <person name="Cerqueira G."/>
            <person name="Feldgarden M."/>
            <person name="Courvalin P."/>
            <person name="Perichon B."/>
            <person name="Grillot-Courvalin C."/>
            <person name="Clermont D."/>
            <person name="Rocha E."/>
            <person name="Yoon E.-J."/>
            <person name="Nemec A."/>
            <person name="Walker B."/>
            <person name="Young S.K."/>
            <person name="Zeng Q."/>
            <person name="Gargeya S."/>
            <person name="Fitzgerald M."/>
            <person name="Haas B."/>
            <person name="Abouelleil A."/>
            <person name="Alvarado L."/>
            <person name="Arachchi H.M."/>
            <person name="Berlin A.M."/>
            <person name="Chapman S.B."/>
            <person name="Dewar J."/>
            <person name="Goldberg J."/>
            <person name="Griggs A."/>
            <person name="Gujja S."/>
            <person name="Hansen M."/>
            <person name="Howarth C."/>
            <person name="Imamovic A."/>
            <person name="Larimer J."/>
            <person name="McCowan C."/>
            <person name="Murphy C."/>
            <person name="Neiman D."/>
            <person name="Pearson M."/>
            <person name="Priest M."/>
            <person name="Roberts A."/>
            <person name="Saif S."/>
            <person name="Shea T."/>
            <person name="Sisk P."/>
            <person name="Sykes S."/>
            <person name="Wortman J."/>
            <person name="Nusbaum C."/>
            <person name="Birren B."/>
        </authorList>
    </citation>
    <scope>NUCLEOTIDE SEQUENCE [LARGE SCALE GENOMIC DNA]</scope>
    <source>
        <strain evidence="1 2">CIP 81.8</strain>
    </source>
</reference>